<accession>A0A1X7UIE7</accession>
<sequence length="147" mass="16439">MLWAEKDIVEMGICNLEAGTKFADSLPARSNDKQEGIDPVNSMNRSDDKQEGKFGDIPNIVITNEGYERSIAHVIPRTVHPPGSVNVTAWKYKLNVEMTAVTGISGVDCNTDQWRIQGRAWPENTINKENTQKRTLEKKRASRASPI</sequence>
<proteinExistence type="predicted"/>
<dbReference type="AlphaFoldDB" id="A0A1X7UIE7"/>
<reference evidence="2" key="1">
    <citation type="submission" date="2017-05" db="UniProtKB">
        <authorList>
            <consortium name="EnsemblMetazoa"/>
        </authorList>
    </citation>
    <scope>IDENTIFICATION</scope>
</reference>
<dbReference type="InParanoid" id="A0A1X7UIE7"/>
<evidence type="ECO:0000313" key="2">
    <source>
        <dbReference type="EnsemblMetazoa" id="Aqu2.1.27532_001"/>
    </source>
</evidence>
<feature type="region of interest" description="Disordered" evidence="1">
    <location>
        <begin position="26"/>
        <end position="56"/>
    </location>
</feature>
<dbReference type="EnsemblMetazoa" id="Aqu2.1.27532_001">
    <property type="protein sequence ID" value="Aqu2.1.27532_001"/>
    <property type="gene ID" value="Aqu2.1.27532"/>
</dbReference>
<evidence type="ECO:0000256" key="1">
    <source>
        <dbReference type="SAM" id="MobiDB-lite"/>
    </source>
</evidence>
<name>A0A1X7UIE7_AMPQE</name>
<feature type="compositionally biased region" description="Basic and acidic residues" evidence="1">
    <location>
        <begin position="45"/>
        <end position="54"/>
    </location>
</feature>
<organism evidence="2">
    <name type="scientific">Amphimedon queenslandica</name>
    <name type="common">Sponge</name>
    <dbReference type="NCBI Taxonomy" id="400682"/>
    <lineage>
        <taxon>Eukaryota</taxon>
        <taxon>Metazoa</taxon>
        <taxon>Porifera</taxon>
        <taxon>Demospongiae</taxon>
        <taxon>Heteroscleromorpha</taxon>
        <taxon>Haplosclerida</taxon>
        <taxon>Niphatidae</taxon>
        <taxon>Amphimedon</taxon>
    </lineage>
</organism>
<protein>
    <submittedName>
        <fullName evidence="2">Uncharacterized protein</fullName>
    </submittedName>
</protein>